<feature type="region of interest" description="Disordered" evidence="1">
    <location>
        <begin position="34"/>
        <end position="67"/>
    </location>
</feature>
<accession>A0ABY7CBN0</accession>
<evidence type="ECO:0000313" key="3">
    <source>
        <dbReference type="Proteomes" id="UP001164743"/>
    </source>
</evidence>
<dbReference type="EMBL" id="CP110422">
    <property type="protein sequence ID" value="WAQ81793.1"/>
    <property type="molecule type" value="Genomic_DNA"/>
</dbReference>
<evidence type="ECO:0000313" key="2">
    <source>
        <dbReference type="EMBL" id="WAQ81793.1"/>
    </source>
</evidence>
<sequence>MPANRAGPGPGAGVWMTAAQGSAGARSWSCVGGAPRLPTGTAPAPGSVLGTVPGSAPGTHRLAPPPG</sequence>
<gene>
    <name evidence="2" type="ORF">PtA15_2A105</name>
</gene>
<dbReference type="GeneID" id="77806987"/>
<proteinExistence type="predicted"/>
<keyword evidence="3" id="KW-1185">Reference proteome</keyword>
<dbReference type="Proteomes" id="UP001164743">
    <property type="component" value="Chromosome 2A"/>
</dbReference>
<protein>
    <submittedName>
        <fullName evidence="2">Uncharacterized protein</fullName>
    </submittedName>
</protein>
<organism evidence="2 3">
    <name type="scientific">Puccinia triticina</name>
    <dbReference type="NCBI Taxonomy" id="208348"/>
    <lineage>
        <taxon>Eukaryota</taxon>
        <taxon>Fungi</taxon>
        <taxon>Dikarya</taxon>
        <taxon>Basidiomycota</taxon>
        <taxon>Pucciniomycotina</taxon>
        <taxon>Pucciniomycetes</taxon>
        <taxon>Pucciniales</taxon>
        <taxon>Pucciniaceae</taxon>
        <taxon>Puccinia</taxon>
    </lineage>
</organism>
<name>A0ABY7CBN0_9BASI</name>
<reference evidence="2" key="1">
    <citation type="submission" date="2022-10" db="EMBL/GenBank/DDBJ databases">
        <title>Puccinia triticina Genome sequencing and assembly.</title>
        <authorList>
            <person name="Li C."/>
        </authorList>
    </citation>
    <scope>NUCLEOTIDE SEQUENCE</scope>
    <source>
        <strain evidence="2">Pt15</strain>
    </source>
</reference>
<feature type="non-terminal residue" evidence="2">
    <location>
        <position position="67"/>
    </location>
</feature>
<evidence type="ECO:0000256" key="1">
    <source>
        <dbReference type="SAM" id="MobiDB-lite"/>
    </source>
</evidence>
<dbReference type="RefSeq" id="XP_053017348.1">
    <property type="nucleotide sequence ID" value="XM_053166092.1"/>
</dbReference>